<accession>A0A7W7CI77</accession>
<dbReference type="EMBL" id="JACHMH010000001">
    <property type="protein sequence ID" value="MBB4681656.1"/>
    <property type="molecule type" value="Genomic_DNA"/>
</dbReference>
<dbReference type="AlphaFoldDB" id="A0A7W7CI77"/>
<dbReference type="RefSeq" id="WP_185008392.1">
    <property type="nucleotide sequence ID" value="NZ_BAAAUI010000014.1"/>
</dbReference>
<dbReference type="Proteomes" id="UP000533598">
    <property type="component" value="Unassembled WGS sequence"/>
</dbReference>
<name>A0A7W7CI77_9PSEU</name>
<comment type="caution">
    <text evidence="1">The sequence shown here is derived from an EMBL/GenBank/DDBJ whole genome shotgun (WGS) entry which is preliminary data.</text>
</comment>
<proteinExistence type="predicted"/>
<organism evidence="1 2">
    <name type="scientific">Crossiella cryophila</name>
    <dbReference type="NCBI Taxonomy" id="43355"/>
    <lineage>
        <taxon>Bacteria</taxon>
        <taxon>Bacillati</taxon>
        <taxon>Actinomycetota</taxon>
        <taxon>Actinomycetes</taxon>
        <taxon>Pseudonocardiales</taxon>
        <taxon>Pseudonocardiaceae</taxon>
        <taxon>Crossiella</taxon>
    </lineage>
</organism>
<keyword evidence="2" id="KW-1185">Reference proteome</keyword>
<evidence type="ECO:0000313" key="1">
    <source>
        <dbReference type="EMBL" id="MBB4681656.1"/>
    </source>
</evidence>
<reference evidence="1 2" key="1">
    <citation type="submission" date="2020-08" db="EMBL/GenBank/DDBJ databases">
        <title>Sequencing the genomes of 1000 actinobacteria strains.</title>
        <authorList>
            <person name="Klenk H.-P."/>
        </authorList>
    </citation>
    <scope>NUCLEOTIDE SEQUENCE [LARGE SCALE GENOMIC DNA]</scope>
    <source>
        <strain evidence="1 2">DSM 44230</strain>
    </source>
</reference>
<protein>
    <submittedName>
        <fullName evidence="1">Uncharacterized protein</fullName>
    </submittedName>
</protein>
<gene>
    <name evidence="1" type="ORF">HNR67_007774</name>
</gene>
<evidence type="ECO:0000313" key="2">
    <source>
        <dbReference type="Proteomes" id="UP000533598"/>
    </source>
</evidence>
<sequence length="178" mass="21052">MFGPLAWLFVHGMRAEAFRRFHLRWLAKKYGWKFKVSQFVSVERETVRFSGVYRGHRFRCREVRNTDGDTAESFKVSMELPGYGHLPDCEIRYHRIRCRVEVWRGDVRILTETDLRWWMLRRPVTSCLVEVTDGVLRAKWGYQFHGGVFRRKFAFLLGVAKRLEQVAGSRPPGQSTQP</sequence>